<evidence type="ECO:0000256" key="1">
    <source>
        <dbReference type="SAM" id="SignalP"/>
    </source>
</evidence>
<proteinExistence type="predicted"/>
<dbReference type="RefSeq" id="WP_211913112.1">
    <property type="nucleotide sequence ID" value="NZ_CP036498.1"/>
</dbReference>
<dbReference type="Gene3D" id="2.60.120.260">
    <property type="entry name" value="Galactose-binding domain-like"/>
    <property type="match status" value="1"/>
</dbReference>
<keyword evidence="1" id="KW-0732">Signal</keyword>
<accession>A0ABX8A983</accession>
<dbReference type="Proteomes" id="UP000682843">
    <property type="component" value="Chromosome"/>
</dbReference>
<organism evidence="2 3">
    <name type="scientific">Tardiphaga alba</name>
    <dbReference type="NCBI Taxonomy" id="340268"/>
    <lineage>
        <taxon>Bacteria</taxon>
        <taxon>Pseudomonadati</taxon>
        <taxon>Pseudomonadota</taxon>
        <taxon>Alphaproteobacteria</taxon>
        <taxon>Hyphomicrobiales</taxon>
        <taxon>Nitrobacteraceae</taxon>
        <taxon>Tardiphaga</taxon>
    </lineage>
</organism>
<protein>
    <submittedName>
        <fullName evidence="2">Uncharacterized protein</fullName>
    </submittedName>
</protein>
<name>A0ABX8A983_9BRAD</name>
<sequence length="811" mass="81222">MRMARWAFALAFALVCAPAFGQTGEGSSPLSVPKGGSGRNSLDANKLVFGNGTAPVQLYGCTGFLVGTGSGAAPTCRVIAAADLPANLTSIANATTAANRLGYWTASATYGLTDFTAFARSLLDDADAATARATLGVSIGSNVQAWDADLDALAALSGTNTIYYRSGANTWSAVSIGSLLSFATGTLNVGDAELVALAGLTSAADKVPYFTGSGTAALADFSSLARTLVANTAASGMRSTLGLVIGTDVQAYDAELAALAGLTSAANKCFYFTGAGIAATVDCTSFGRSVANAADAAALRTLAGTVIGTNVQAWDADLDALAANSTDGFWARTGAGTGAARVMTAPAAGFTITNPAGVAGNPTFVLANDLAALEALSSTGIARRTGTDAWSVGTLVSNTELATMPNATFKCRTTAGTGSPDDCTSAQSTALLNTMGGDAGSGGTKGLVPAPGAGDAAANKVLGAGGTWVTQSGGGGGGLSDADRQNILLERGYQSKTFGGYRRFINAFADGYKASDGVNSGASSNYNVVTASGYVAPSGSGGSQLLIPGATGTASGVGMSDSGGTSGIVSQAFDGNLHNASGSSVTTNSNGVHPGSYAAGIRKDWGSGNAKFITQFVLSTSSNLALMNVGGASTVKLQGSNNGTTWVDLFTSGSTGAAANTDYTFNTGIDTSTAYRYHQVMINGNGSNSAIVAELQFYETPPIVVNNMTLVTTYQSSDTTVTNGRLLIEYDPLVSVTLNTDITAEVTCNGGANWTPASLSAVSNFSGGAAQRKVAESVDQLCSVSGSSFGARLKTVNSKAVNFYVTSVTAR</sequence>
<reference evidence="2 3" key="1">
    <citation type="submission" date="2019-02" db="EMBL/GenBank/DDBJ databases">
        <title>Emended description of the genus Rhodopseudomonas and description of Rhodopseudomonas albus sp. nov., a non-phototrophic, heavy-metal-tolerant bacterium isolated from garden soil.</title>
        <authorList>
            <person name="Bao Z."/>
            <person name="Cao W.W."/>
            <person name="Sato Y."/>
            <person name="Nishizawa T."/>
            <person name="Zhao J."/>
            <person name="Guo Y."/>
            <person name="Ohta H."/>
        </authorList>
    </citation>
    <scope>NUCLEOTIDE SEQUENCE [LARGE SCALE GENOMIC DNA]</scope>
    <source>
        <strain evidence="2 3">SK50-23</strain>
    </source>
</reference>
<keyword evidence="3" id="KW-1185">Reference proteome</keyword>
<evidence type="ECO:0000313" key="3">
    <source>
        <dbReference type="Proteomes" id="UP000682843"/>
    </source>
</evidence>
<evidence type="ECO:0000313" key="2">
    <source>
        <dbReference type="EMBL" id="QUS39566.1"/>
    </source>
</evidence>
<feature type="signal peptide" evidence="1">
    <location>
        <begin position="1"/>
        <end position="21"/>
    </location>
</feature>
<feature type="chain" id="PRO_5046052048" evidence="1">
    <location>
        <begin position="22"/>
        <end position="811"/>
    </location>
</feature>
<gene>
    <name evidence="2" type="ORF">RPMA_12505</name>
</gene>
<dbReference type="EMBL" id="CP036498">
    <property type="protein sequence ID" value="QUS39566.1"/>
    <property type="molecule type" value="Genomic_DNA"/>
</dbReference>